<feature type="region of interest" description="Disordered" evidence="7">
    <location>
        <begin position="296"/>
        <end position="386"/>
    </location>
</feature>
<dbReference type="Gene3D" id="3.40.50.150">
    <property type="entry name" value="Vaccinia Virus protein VP39"/>
    <property type="match status" value="1"/>
</dbReference>
<dbReference type="EC" id="2.1.1.199" evidence="6"/>
<dbReference type="GO" id="GO:0032259">
    <property type="term" value="P:methylation"/>
    <property type="evidence" value="ECO:0007669"/>
    <property type="project" value="UniProtKB-KW"/>
</dbReference>
<evidence type="ECO:0000256" key="8">
    <source>
        <dbReference type="SAM" id="Phobius"/>
    </source>
</evidence>
<evidence type="ECO:0000256" key="7">
    <source>
        <dbReference type="SAM" id="MobiDB-lite"/>
    </source>
</evidence>
<evidence type="ECO:0000256" key="6">
    <source>
        <dbReference type="HAMAP-Rule" id="MF_01007"/>
    </source>
</evidence>
<dbReference type="InterPro" id="IPR029063">
    <property type="entry name" value="SAM-dependent_MTases_sf"/>
</dbReference>
<reference evidence="9 10" key="1">
    <citation type="submission" date="2023-12" db="EMBL/GenBank/DDBJ databases">
        <title>Blastococcus brunescens sp. nov., an actonobacterium isolated from sandstone collected in sahara desert.</title>
        <authorList>
            <person name="Gtari M."/>
            <person name="Ghodhbane F."/>
        </authorList>
    </citation>
    <scope>NUCLEOTIDE SEQUENCE [LARGE SCALE GENOMIC DNA]</scope>
    <source>
        <strain evidence="9 10">BMG 8361</strain>
    </source>
</reference>
<dbReference type="Gene3D" id="1.10.150.170">
    <property type="entry name" value="Putative methyltransferase TM0872, insert domain"/>
    <property type="match status" value="1"/>
</dbReference>
<comment type="function">
    <text evidence="6">Specifically methylates the N4 position of cytidine in position 1402 (C1402) of 16S rRNA.</text>
</comment>
<evidence type="ECO:0000256" key="4">
    <source>
        <dbReference type="ARBA" id="ARBA00022679"/>
    </source>
</evidence>
<keyword evidence="8" id="KW-0812">Transmembrane</keyword>
<comment type="similarity">
    <text evidence="1 6">Belongs to the methyltransferase superfamily. RsmH family.</text>
</comment>
<evidence type="ECO:0000256" key="3">
    <source>
        <dbReference type="ARBA" id="ARBA00022603"/>
    </source>
</evidence>
<dbReference type="Proteomes" id="UP001324287">
    <property type="component" value="Chromosome"/>
</dbReference>
<proteinExistence type="inferred from homology"/>
<keyword evidence="4 6" id="KW-0808">Transferase</keyword>
<comment type="catalytic activity">
    <reaction evidence="6">
        <text>cytidine(1402) in 16S rRNA + S-adenosyl-L-methionine = N(4)-methylcytidine(1402) in 16S rRNA + S-adenosyl-L-homocysteine + H(+)</text>
        <dbReference type="Rhea" id="RHEA:42928"/>
        <dbReference type="Rhea" id="RHEA-COMP:10286"/>
        <dbReference type="Rhea" id="RHEA-COMP:10287"/>
        <dbReference type="ChEBI" id="CHEBI:15378"/>
        <dbReference type="ChEBI" id="CHEBI:57856"/>
        <dbReference type="ChEBI" id="CHEBI:59789"/>
        <dbReference type="ChEBI" id="CHEBI:74506"/>
        <dbReference type="ChEBI" id="CHEBI:82748"/>
        <dbReference type="EC" id="2.1.1.199"/>
    </reaction>
</comment>
<dbReference type="SUPFAM" id="SSF53335">
    <property type="entry name" value="S-adenosyl-L-methionine-dependent methyltransferases"/>
    <property type="match status" value="1"/>
</dbReference>
<feature type="transmembrane region" description="Helical" evidence="8">
    <location>
        <begin position="395"/>
        <end position="419"/>
    </location>
</feature>
<dbReference type="PANTHER" id="PTHR11265">
    <property type="entry name" value="S-ADENOSYL-METHYLTRANSFERASE MRAW"/>
    <property type="match status" value="1"/>
</dbReference>
<dbReference type="Pfam" id="PF01795">
    <property type="entry name" value="Methyltransf_5"/>
    <property type="match status" value="1"/>
</dbReference>
<dbReference type="InterPro" id="IPR023397">
    <property type="entry name" value="SAM-dep_MeTrfase_MraW_recog"/>
</dbReference>
<dbReference type="NCBIfam" id="TIGR00006">
    <property type="entry name" value="16S rRNA (cytosine(1402)-N(4))-methyltransferase RsmH"/>
    <property type="match status" value="1"/>
</dbReference>
<organism evidence="9 10">
    <name type="scientific">Blastococcus brunescens</name>
    <dbReference type="NCBI Taxonomy" id="1564165"/>
    <lineage>
        <taxon>Bacteria</taxon>
        <taxon>Bacillati</taxon>
        <taxon>Actinomycetota</taxon>
        <taxon>Actinomycetes</taxon>
        <taxon>Geodermatophilales</taxon>
        <taxon>Geodermatophilaceae</taxon>
        <taxon>Blastococcus</taxon>
    </lineage>
</organism>
<dbReference type="PANTHER" id="PTHR11265:SF0">
    <property type="entry name" value="12S RRNA N4-METHYLCYTIDINE METHYLTRANSFERASE"/>
    <property type="match status" value="1"/>
</dbReference>
<dbReference type="EMBL" id="CP141261">
    <property type="protein sequence ID" value="WRL66083.1"/>
    <property type="molecule type" value="Genomic_DNA"/>
</dbReference>
<evidence type="ECO:0000256" key="1">
    <source>
        <dbReference type="ARBA" id="ARBA00010396"/>
    </source>
</evidence>
<comment type="subcellular location">
    <subcellularLocation>
        <location evidence="6">Cytoplasm</location>
    </subcellularLocation>
</comment>
<accession>A0ABZ1B872</accession>
<feature type="compositionally biased region" description="Basic residues" evidence="7">
    <location>
        <begin position="332"/>
        <end position="351"/>
    </location>
</feature>
<dbReference type="SUPFAM" id="SSF81799">
    <property type="entry name" value="Putative methyltransferase TM0872, insert domain"/>
    <property type="match status" value="1"/>
</dbReference>
<sequence length="498" mass="52069">MSSTDAAAPEPVGAPVHVPVLLDRVTELLAPACAADGAVLVDATLGLAGHSLAMLDAHPGLRLIGLDRDPDARAEAARRIAAAGHTERVTLVPAVFDELPDVLARLGVDEVQAILFDLGVSSLQLDRPDRGFSYSADAPLDMRMDPTTGRTAADVVNTYPPKELARVLRVYGEERFASRIAAAIDRERAREPFTGTGRLADLVREAIPAATRRTGGHPAKRTFQALRIEVNDELGVLERALPAAIDALAVGGRVVVITFHSLEDRIVKQTLAADAVDRTPPEFPCRCRSWARSCACSPGAARPRRPTSSPPTPGPRPRVSVPPNASGGPHDPRHRPSFRHHPRVRPGRAPRPRGSPPRAPARGSPSAPTCACSPGSHRATTGPAPRALRHPRAPFVLLVVAMLVGTTLGLLILNTAIAVDSLKATGLRAENAARAQQVQRLEQRVVSGATPAEIAAAAVAAGLVPAGPAAYLVIDPDGGSVLRGTPAPAEAPAAADGD</sequence>
<keyword evidence="5 6" id="KW-0949">S-adenosyl-L-methionine</keyword>
<protein>
    <recommendedName>
        <fullName evidence="6">Ribosomal RNA small subunit methyltransferase H</fullName>
        <ecNumber evidence="6">2.1.1.199</ecNumber>
    </recommendedName>
    <alternativeName>
        <fullName evidence="6">16S rRNA m(4)C1402 methyltransferase</fullName>
    </alternativeName>
    <alternativeName>
        <fullName evidence="6">rRNA (cytosine-N(4)-)-methyltransferase RsmH</fullName>
    </alternativeName>
</protein>
<gene>
    <name evidence="6 9" type="primary">rsmH</name>
    <name evidence="9" type="ORF">U6N30_11430</name>
</gene>
<feature type="binding site" evidence="6">
    <location>
        <position position="96"/>
    </location>
    <ligand>
        <name>S-adenosyl-L-methionine</name>
        <dbReference type="ChEBI" id="CHEBI:59789"/>
    </ligand>
</feature>
<evidence type="ECO:0000256" key="5">
    <source>
        <dbReference type="ARBA" id="ARBA00022691"/>
    </source>
</evidence>
<evidence type="ECO:0000256" key="2">
    <source>
        <dbReference type="ARBA" id="ARBA00022552"/>
    </source>
</evidence>
<keyword evidence="8" id="KW-1133">Transmembrane helix</keyword>
<keyword evidence="10" id="KW-1185">Reference proteome</keyword>
<dbReference type="HAMAP" id="MF_01007">
    <property type="entry name" value="16SrRNA_methyltr_H"/>
    <property type="match status" value="1"/>
</dbReference>
<feature type="binding site" evidence="6">
    <location>
        <position position="124"/>
    </location>
    <ligand>
        <name>S-adenosyl-L-methionine</name>
        <dbReference type="ChEBI" id="CHEBI:59789"/>
    </ligand>
</feature>
<evidence type="ECO:0000313" key="10">
    <source>
        <dbReference type="Proteomes" id="UP001324287"/>
    </source>
</evidence>
<feature type="binding site" evidence="6">
    <location>
        <position position="67"/>
    </location>
    <ligand>
        <name>S-adenosyl-L-methionine</name>
        <dbReference type="ChEBI" id="CHEBI:59789"/>
    </ligand>
</feature>
<dbReference type="RefSeq" id="WP_324277400.1">
    <property type="nucleotide sequence ID" value="NZ_CP141261.1"/>
</dbReference>
<feature type="binding site" evidence="6">
    <location>
        <begin position="48"/>
        <end position="50"/>
    </location>
    <ligand>
        <name>S-adenosyl-L-methionine</name>
        <dbReference type="ChEBI" id="CHEBI:59789"/>
    </ligand>
</feature>
<dbReference type="GO" id="GO:0008168">
    <property type="term" value="F:methyltransferase activity"/>
    <property type="evidence" value="ECO:0007669"/>
    <property type="project" value="UniProtKB-KW"/>
</dbReference>
<dbReference type="InterPro" id="IPR002903">
    <property type="entry name" value="RsmH"/>
</dbReference>
<evidence type="ECO:0000313" key="9">
    <source>
        <dbReference type="EMBL" id="WRL66083.1"/>
    </source>
</evidence>
<keyword evidence="2 6" id="KW-0698">rRNA processing</keyword>
<keyword evidence="3 6" id="KW-0489">Methyltransferase</keyword>
<keyword evidence="6" id="KW-0963">Cytoplasm</keyword>
<feature type="binding site" evidence="6">
    <location>
        <position position="117"/>
    </location>
    <ligand>
        <name>S-adenosyl-L-methionine</name>
        <dbReference type="ChEBI" id="CHEBI:59789"/>
    </ligand>
</feature>
<keyword evidence="8" id="KW-0472">Membrane</keyword>
<name>A0ABZ1B872_9ACTN</name>